<evidence type="ECO:0000313" key="2">
    <source>
        <dbReference type="EMBL" id="QES37174.1"/>
    </source>
</evidence>
<name>A0A5P2C368_STRVZ</name>
<reference evidence="2 3" key="1">
    <citation type="submission" date="2018-05" db="EMBL/GenBank/DDBJ databases">
        <title>Streptomyces venezuelae.</title>
        <authorList>
            <person name="Kim W."/>
            <person name="Lee N."/>
            <person name="Cho B.-K."/>
        </authorList>
    </citation>
    <scope>NUCLEOTIDE SEQUENCE [LARGE SCALE GENOMIC DNA]</scope>
    <source>
        <strain evidence="2 3">ATCC 14584</strain>
    </source>
</reference>
<accession>A0A5P2C368</accession>
<feature type="region of interest" description="Disordered" evidence="1">
    <location>
        <begin position="1"/>
        <end position="28"/>
    </location>
</feature>
<evidence type="ECO:0000256" key="1">
    <source>
        <dbReference type="SAM" id="MobiDB-lite"/>
    </source>
</evidence>
<dbReference type="AlphaFoldDB" id="A0A5P2C368"/>
<dbReference type="Proteomes" id="UP000322927">
    <property type="component" value="Chromosome"/>
</dbReference>
<evidence type="ECO:0000313" key="3">
    <source>
        <dbReference type="Proteomes" id="UP000322927"/>
    </source>
</evidence>
<dbReference type="OrthoDB" id="9803213at2"/>
<proteinExistence type="predicted"/>
<dbReference type="EMBL" id="CP029192">
    <property type="protein sequence ID" value="QES37174.1"/>
    <property type="molecule type" value="Genomic_DNA"/>
</dbReference>
<gene>
    <name evidence="2" type="ORF">DEJ48_30545</name>
</gene>
<protein>
    <submittedName>
        <fullName evidence="2">Uncharacterized protein</fullName>
    </submittedName>
</protein>
<organism evidence="2 3">
    <name type="scientific">Streptomyces venezuelae</name>
    <dbReference type="NCBI Taxonomy" id="54571"/>
    <lineage>
        <taxon>Bacteria</taxon>
        <taxon>Bacillati</taxon>
        <taxon>Actinomycetota</taxon>
        <taxon>Actinomycetes</taxon>
        <taxon>Kitasatosporales</taxon>
        <taxon>Streptomycetaceae</taxon>
        <taxon>Streptomyces</taxon>
    </lineage>
</organism>
<sequence>MNSPSKTRGLRSSAFRGFYRPKSTTQQRAYEIRNGRLVGQLRDVAHQGTTPQFRGSMEKVGGPDTSGLHRAYRLTAGPDCLVFTLAGR</sequence>